<comment type="caution">
    <text evidence="1">The sequence shown here is derived from an EMBL/GenBank/DDBJ whole genome shotgun (WGS) entry which is preliminary data.</text>
</comment>
<sequence>MTLLRNAIIISACLLVISCSNLAFNERYENIKWNSIVVFPATGAHSAELTNILEHNLISSENMVVFSPKYVEDNYSNGNAGFDISEMKSIASNLGANGILITELSVSETESYKSNIGVDSVSAVVFYRLIDADTGLTVATSSKEESSIFSDSKTVIENAALSALGDIESALDKLSD</sequence>
<gene>
    <name evidence="1" type="ORF">OIK42_16535</name>
</gene>
<dbReference type="EMBL" id="JAQQXP010000003">
    <property type="protein sequence ID" value="MDC8832364.1"/>
    <property type="molecule type" value="Genomic_DNA"/>
</dbReference>
<dbReference type="Proteomes" id="UP001218788">
    <property type="component" value="Unassembled WGS sequence"/>
</dbReference>
<accession>A0ABT5L5Q1</accession>
<keyword evidence="2" id="KW-1185">Reference proteome</keyword>
<evidence type="ECO:0000313" key="1">
    <source>
        <dbReference type="EMBL" id="MDC8832364.1"/>
    </source>
</evidence>
<dbReference type="PROSITE" id="PS51257">
    <property type="entry name" value="PROKAR_LIPOPROTEIN"/>
    <property type="match status" value="1"/>
</dbReference>
<evidence type="ECO:0008006" key="3">
    <source>
        <dbReference type="Google" id="ProtNLM"/>
    </source>
</evidence>
<evidence type="ECO:0000313" key="2">
    <source>
        <dbReference type="Proteomes" id="UP001218788"/>
    </source>
</evidence>
<reference evidence="1 2" key="1">
    <citation type="submission" date="2022-10" db="EMBL/GenBank/DDBJ databases">
        <title>Alteromonas sp. chi3 Genome sequencing.</title>
        <authorList>
            <person name="Park S."/>
        </authorList>
    </citation>
    <scope>NUCLEOTIDE SEQUENCE [LARGE SCALE GENOMIC DNA]</scope>
    <source>
        <strain evidence="2">chi3</strain>
    </source>
</reference>
<proteinExistence type="predicted"/>
<name>A0ABT5L5Q1_9ALTE</name>
<protein>
    <recommendedName>
        <fullName evidence="3">Lipoprotein</fullName>
    </recommendedName>
</protein>
<organism evidence="1 2">
    <name type="scientific">Alteromonas gilva</name>
    <dbReference type="NCBI Taxonomy" id="2987522"/>
    <lineage>
        <taxon>Bacteria</taxon>
        <taxon>Pseudomonadati</taxon>
        <taxon>Pseudomonadota</taxon>
        <taxon>Gammaproteobacteria</taxon>
        <taxon>Alteromonadales</taxon>
        <taxon>Alteromonadaceae</taxon>
        <taxon>Alteromonas/Salinimonas group</taxon>
        <taxon>Alteromonas</taxon>
    </lineage>
</organism>
<dbReference type="RefSeq" id="WP_273642183.1">
    <property type="nucleotide sequence ID" value="NZ_JAQQXP010000003.1"/>
</dbReference>